<evidence type="ECO:0000256" key="2">
    <source>
        <dbReference type="ARBA" id="ARBA00023002"/>
    </source>
</evidence>
<proteinExistence type="inferred from homology"/>
<dbReference type="PRINTS" id="PR00420">
    <property type="entry name" value="RNGMNOXGNASE"/>
</dbReference>
<dbReference type="Proteomes" id="UP000616885">
    <property type="component" value="Unassembled WGS sequence"/>
</dbReference>
<dbReference type="SUPFAM" id="SSF54373">
    <property type="entry name" value="FAD-linked reductases, C-terminal domain"/>
    <property type="match status" value="1"/>
</dbReference>
<dbReference type="AlphaFoldDB" id="A0A8H7NQL9"/>
<comment type="caution">
    <text evidence="4">The sequence shown here is derived from an EMBL/GenBank/DDBJ whole genome shotgun (WGS) entry which is preliminary data.</text>
</comment>
<dbReference type="InterPro" id="IPR050493">
    <property type="entry name" value="FAD-dep_Monooxygenase_BioMet"/>
</dbReference>
<dbReference type="InterPro" id="IPR036188">
    <property type="entry name" value="FAD/NAD-bd_sf"/>
</dbReference>
<dbReference type="EMBL" id="JADCTT010000001">
    <property type="protein sequence ID" value="KAF9760151.1"/>
    <property type="molecule type" value="Genomic_DNA"/>
</dbReference>
<name>A0A8H7NQL9_BIOOC</name>
<reference evidence="4" key="1">
    <citation type="submission" date="2020-10" db="EMBL/GenBank/DDBJ databases">
        <title>High-Quality Genome Resource of Clonostachys rosea strain S41 by Oxford Nanopore Long-Read Sequencing.</title>
        <authorList>
            <person name="Wang H."/>
        </authorList>
    </citation>
    <scope>NUCLEOTIDE SEQUENCE</scope>
    <source>
        <strain evidence="4">S41</strain>
    </source>
</reference>
<dbReference type="PANTHER" id="PTHR13789">
    <property type="entry name" value="MONOOXYGENASE"/>
    <property type="match status" value="1"/>
</dbReference>
<dbReference type="Gene3D" id="3.50.50.60">
    <property type="entry name" value="FAD/NAD(P)-binding domain"/>
    <property type="match status" value="1"/>
</dbReference>
<dbReference type="GO" id="GO:0004497">
    <property type="term" value="F:monooxygenase activity"/>
    <property type="evidence" value="ECO:0007669"/>
    <property type="project" value="UniProtKB-KW"/>
</dbReference>
<evidence type="ECO:0000256" key="1">
    <source>
        <dbReference type="ARBA" id="ARBA00007992"/>
    </source>
</evidence>
<evidence type="ECO:0000313" key="5">
    <source>
        <dbReference type="Proteomes" id="UP000616885"/>
    </source>
</evidence>
<keyword evidence="3" id="KW-0503">Monooxygenase</keyword>
<sequence length="432" mass="47775">MAEKFEHEPMNRYPESGLSLLIVGGGIAGLAFAIEAYRKGHSVRVIERRPSFDDFGDLIAIQTPALHTPKQWPGFMDRLRASSFTPRTVIKKYDGSLIRIHNILEGYARSLNIPIEFSSNAVAYFESDEKGGVELSDGSKLEADIVVAADGVGSKSWKLILGEKNEPLSISPEMENPIIAKEFEGYEDRVSVHVGPDAHVVIGKSKKEICWVLTHKDDGSADEEWTKTACSDKAVELVKGWTPFLTELINATPGHVVTDWKLMWRDPQSTWASPMSRAVQIEDSAHSFLPTSGSGATMALEDAYSLASCLQLSGKQAAPLGVRVHNHLRFERVACAQKTGFRRREAFHKTDWEAVAKNPDILGKAVGDWVLNHDPEKYAYENYGNCVNLLVAGTPFKNTNGVPGYEYKPWTVQELLEASECGVPIVDEGDWT</sequence>
<evidence type="ECO:0008006" key="6">
    <source>
        <dbReference type="Google" id="ProtNLM"/>
    </source>
</evidence>
<keyword evidence="2" id="KW-0560">Oxidoreductase</keyword>
<evidence type="ECO:0000256" key="3">
    <source>
        <dbReference type="ARBA" id="ARBA00023033"/>
    </source>
</evidence>
<protein>
    <recommendedName>
        <fullName evidence="6">FAD-binding domain-containing protein</fullName>
    </recommendedName>
</protein>
<dbReference type="Pfam" id="PF13450">
    <property type="entry name" value="NAD_binding_8"/>
    <property type="match status" value="1"/>
</dbReference>
<accession>A0A8H7NQL9</accession>
<dbReference type="PANTHER" id="PTHR13789:SF236">
    <property type="entry name" value="MONOOXYGENASE, PUTATIVE (AFU_ORTHOLOGUE AFUA_6G12060)-RELATED"/>
    <property type="match status" value="1"/>
</dbReference>
<gene>
    <name evidence="4" type="ORF">IM811_001845</name>
</gene>
<evidence type="ECO:0000313" key="4">
    <source>
        <dbReference type="EMBL" id="KAF9760151.1"/>
    </source>
</evidence>
<organism evidence="4 5">
    <name type="scientific">Bionectria ochroleuca</name>
    <name type="common">Gliocladium roseum</name>
    <dbReference type="NCBI Taxonomy" id="29856"/>
    <lineage>
        <taxon>Eukaryota</taxon>
        <taxon>Fungi</taxon>
        <taxon>Dikarya</taxon>
        <taxon>Ascomycota</taxon>
        <taxon>Pezizomycotina</taxon>
        <taxon>Sordariomycetes</taxon>
        <taxon>Hypocreomycetidae</taxon>
        <taxon>Hypocreales</taxon>
        <taxon>Bionectriaceae</taxon>
        <taxon>Clonostachys</taxon>
    </lineage>
</organism>
<comment type="similarity">
    <text evidence="1">Belongs to the paxM FAD-dependent monooxygenase family.</text>
</comment>
<dbReference type="SUPFAM" id="SSF51905">
    <property type="entry name" value="FAD/NAD(P)-binding domain"/>
    <property type="match status" value="1"/>
</dbReference>